<gene>
    <name evidence="6" type="ORF">VK70_04435</name>
</gene>
<organism evidence="6 7">
    <name type="scientific">Paenibacillus durus ATCC 35681</name>
    <dbReference type="NCBI Taxonomy" id="1333534"/>
    <lineage>
        <taxon>Bacteria</taxon>
        <taxon>Bacillati</taxon>
        <taxon>Bacillota</taxon>
        <taxon>Bacilli</taxon>
        <taxon>Bacillales</taxon>
        <taxon>Paenibacillaceae</taxon>
        <taxon>Paenibacillus</taxon>
    </lineage>
</organism>
<dbReference type="InterPro" id="IPR050881">
    <property type="entry name" value="LL-DAP_aminotransferase"/>
</dbReference>
<dbReference type="Pfam" id="PF00155">
    <property type="entry name" value="Aminotran_1_2"/>
    <property type="match status" value="1"/>
</dbReference>
<sequence>MTLKASKNRWRADKLSSLGSSIFQEVAGWKAEAAAGGLELIDLGIGSPDRGPSSEIRRVLSEAVLKEDSYSYPSSEGGLAFRSKAAAWMKYRFGVEVDPETEMLTLMGSQDGLAHLALAVCNPGDVAIVPDPGYPIYSGALAIAGVTPWPLPLKAENGFLPDLSSIPEEVLERAAFILLNFPGNPVSVRADYAFFEQLIGFARRWNLLVVHDLAYSEMGFDGYRPISILQVPGAREAAVEFHSFSKSFNMAGCRIGFLAGNADAIGALRSLKGNIDYGVFEPVQEAAIAALEQAMGADAGEGVGPLYERRRDAFIGALRGEGWDVPKPAATMFVWAPLPAAAAAGGLDSRRFARELLLETGVAVIPGDAFGAEGRGFVRIALVEEEERLAEAARRIGRFLRAKGLAE</sequence>
<dbReference type="Gene3D" id="3.90.1150.10">
    <property type="entry name" value="Aspartate Aminotransferase, domain 1"/>
    <property type="match status" value="1"/>
</dbReference>
<dbReference type="InterPro" id="IPR015422">
    <property type="entry name" value="PyrdxlP-dep_Trfase_small"/>
</dbReference>
<dbReference type="OrthoDB" id="9813612at2"/>
<name>A0A0F7F8H4_PAEDU</name>
<feature type="domain" description="Aminotransferase class I/classII large" evidence="5">
    <location>
        <begin position="40"/>
        <end position="396"/>
    </location>
</feature>
<dbReference type="EC" id="2.6.1.-" evidence="4"/>
<dbReference type="RefSeq" id="WP_046722870.1">
    <property type="nucleotide sequence ID" value="NZ_CP011114.1"/>
</dbReference>
<dbReference type="HOGENOM" id="CLU_017584_4_5_9"/>
<evidence type="ECO:0000313" key="7">
    <source>
        <dbReference type="Proteomes" id="UP000034189"/>
    </source>
</evidence>
<dbReference type="InterPro" id="IPR015421">
    <property type="entry name" value="PyrdxlP-dep_Trfase_major"/>
</dbReference>
<evidence type="ECO:0000259" key="5">
    <source>
        <dbReference type="Pfam" id="PF00155"/>
    </source>
</evidence>
<dbReference type="SUPFAM" id="SSF53383">
    <property type="entry name" value="PLP-dependent transferases"/>
    <property type="match status" value="1"/>
</dbReference>
<dbReference type="GO" id="GO:0008483">
    <property type="term" value="F:transaminase activity"/>
    <property type="evidence" value="ECO:0007669"/>
    <property type="project" value="UniProtKB-KW"/>
</dbReference>
<dbReference type="Proteomes" id="UP000034189">
    <property type="component" value="Chromosome"/>
</dbReference>
<dbReference type="PATRIC" id="fig|1333534.5.peg.967"/>
<keyword evidence="3 4" id="KW-0808">Transferase</keyword>
<dbReference type="EMBL" id="CP011114">
    <property type="protein sequence ID" value="AKG33922.1"/>
    <property type="molecule type" value="Genomic_DNA"/>
</dbReference>
<reference evidence="6 7" key="1">
    <citation type="submission" date="2015-03" db="EMBL/GenBank/DDBJ databases">
        <authorList>
            <person name="Abdul Halim M."/>
        </authorList>
    </citation>
    <scope>NUCLEOTIDE SEQUENCE [LARGE SCALE GENOMIC DNA]</scope>
    <source>
        <strain evidence="6 7">ATCC 35681</strain>
    </source>
</reference>
<dbReference type="GO" id="GO:0030170">
    <property type="term" value="F:pyridoxal phosphate binding"/>
    <property type="evidence" value="ECO:0007669"/>
    <property type="project" value="InterPro"/>
</dbReference>
<evidence type="ECO:0000313" key="6">
    <source>
        <dbReference type="EMBL" id="AKG33922.1"/>
    </source>
</evidence>
<reference evidence="6 7" key="2">
    <citation type="journal article" date="2016" name="Genome Announc.">
        <title>Genome Sequence of a Gram-Positive Diazotroph, Paenibacillus durus Type Strain ATCC 35681.</title>
        <authorList>
            <person name="Halim M.A."/>
            <person name="Rahman A.Y."/>
            <person name="Sim K.S."/>
            <person name="Yam H.C."/>
            <person name="Rahim A.A."/>
            <person name="Ghazali A.H."/>
            <person name="Najimudin N."/>
        </authorList>
    </citation>
    <scope>NUCLEOTIDE SEQUENCE [LARGE SCALE GENOMIC DNA]</scope>
    <source>
        <strain evidence="6 7">ATCC 35681</strain>
    </source>
</reference>
<comment type="cofactor">
    <cofactor evidence="1 4">
        <name>pyridoxal 5'-phosphate</name>
        <dbReference type="ChEBI" id="CHEBI:597326"/>
    </cofactor>
</comment>
<evidence type="ECO:0000256" key="1">
    <source>
        <dbReference type="ARBA" id="ARBA00001933"/>
    </source>
</evidence>
<dbReference type="PROSITE" id="PS00105">
    <property type="entry name" value="AA_TRANSFER_CLASS_1"/>
    <property type="match status" value="1"/>
</dbReference>
<keyword evidence="2 4" id="KW-0032">Aminotransferase</keyword>
<dbReference type="InterPro" id="IPR004838">
    <property type="entry name" value="NHTrfase_class1_PyrdxlP-BS"/>
</dbReference>
<protein>
    <recommendedName>
        <fullName evidence="4">Aminotransferase</fullName>
        <ecNumber evidence="4">2.6.1.-</ecNumber>
    </recommendedName>
</protein>
<evidence type="ECO:0000256" key="3">
    <source>
        <dbReference type="ARBA" id="ARBA00022679"/>
    </source>
</evidence>
<dbReference type="PANTHER" id="PTHR42832">
    <property type="entry name" value="AMINO ACID AMINOTRANSFERASE"/>
    <property type="match status" value="1"/>
</dbReference>
<dbReference type="Gene3D" id="3.40.640.10">
    <property type="entry name" value="Type I PLP-dependent aspartate aminotransferase-like (Major domain)"/>
    <property type="match status" value="1"/>
</dbReference>
<dbReference type="InterPro" id="IPR015424">
    <property type="entry name" value="PyrdxlP-dep_Trfase"/>
</dbReference>
<dbReference type="AlphaFoldDB" id="A0A0F7F8H4"/>
<comment type="similarity">
    <text evidence="4">Belongs to the class-I pyridoxal-phosphate-dependent aminotransferase family.</text>
</comment>
<evidence type="ECO:0000256" key="4">
    <source>
        <dbReference type="RuleBase" id="RU000481"/>
    </source>
</evidence>
<dbReference type="InterPro" id="IPR004839">
    <property type="entry name" value="Aminotransferase_I/II_large"/>
</dbReference>
<evidence type="ECO:0000256" key="2">
    <source>
        <dbReference type="ARBA" id="ARBA00022576"/>
    </source>
</evidence>
<accession>A0A0F7F8H4</accession>
<proteinExistence type="inferred from homology"/>
<dbReference type="CDD" id="cd00609">
    <property type="entry name" value="AAT_like"/>
    <property type="match status" value="1"/>
</dbReference>
<dbReference type="PANTHER" id="PTHR42832:SF3">
    <property type="entry name" value="L-GLUTAMINE--4-(METHYLSULFANYL)-2-OXOBUTANOATE AMINOTRANSFERASE"/>
    <property type="match status" value="1"/>
</dbReference>